<comment type="similarity">
    <text evidence="1">Belongs to the plant acyltransferase family.</text>
</comment>
<evidence type="ECO:0000313" key="5">
    <source>
        <dbReference type="Proteomes" id="UP000265515"/>
    </source>
</evidence>
<dbReference type="AlphaFoldDB" id="A0A388L1W1"/>
<proteinExistence type="inferred from homology"/>
<feature type="compositionally biased region" description="Basic and acidic residues" evidence="3">
    <location>
        <begin position="656"/>
        <end position="670"/>
    </location>
</feature>
<name>A0A388L1W1_CHABU</name>
<evidence type="ECO:0000313" key="4">
    <source>
        <dbReference type="EMBL" id="GBG76279.1"/>
    </source>
</evidence>
<dbReference type="Gene3D" id="3.30.559.10">
    <property type="entry name" value="Chloramphenicol acetyltransferase-like domain"/>
    <property type="match status" value="2"/>
</dbReference>
<comment type="caution">
    <text evidence="4">The sequence shown here is derived from an EMBL/GenBank/DDBJ whole genome shotgun (WGS) entry which is preliminary data.</text>
</comment>
<sequence length="1025" mass="106426">MSLSGPSSGSDEKPRYSLWELDLRSIAGSRVVLKSPIIMAGASFAAEEGEAGYLCAVLAALALPVEYPYQSATAAVGLRSHQGPRCPCREPGHLQCEGSSPSHTSAPVAPEFVACVLVERLAVANIFVAAPAVAAGLAVVDSTTVVATASAVGGAVALVSSSVGIVVDGTVRVEFAAGGGIVPRSLSVAWPVVVEGGELVAPLGAALGFAHGVSFAGLGFGVASALPAAVVRVAILAVAAQVAACVIAVGQVGAFSVVVVGLPGVPAVGMYGENGLLAAVDHPLGSPREAGPYPVVAVAQPGVSTVGVFGEGDLPDAVHHPCGGPEKAPGTAAVVAVAHPDVSTVGVFGKGALPAVHHPCGGPEEAPGTPAVVVFAVVPSVTGQGALAGQALAGTTVVVPFRPQAGEVAGGQLSQCAPLVGHDPGSVVPPSRVSQGGCREEMEVQELEERVIVPSIPTDPHVQWLSNMDQVIQRSIVMIAYCYQGPDAAKMVDVDRLATSLSETLTLYPVLAGRLRMKEKGALEVECNDAGALLVLAMADGRLDEPSSGLSCHPHPISFPIDLSWTASAVATSAKGREDRVGRAINREEFILSVKVTSFRCGGVSIVPGMHHAIADGLAMAEFMNTWAEIMRRGIESSQKGRCLTDSPAKVTLPPIHDRYDLLKPREPPRVLRPPEGLILAPPSKAPPAPDPDTAKPGSEGDLQSGSEAAAPKGVPSPPGLPDLSMQMWYFADEELAALKRRAEEDITAITPFEPAHKGAGDGGHGGGDGLGAEGDTRVDVNSIFPIDPAAQRFTTNDVLMAHLWKCVTRARGLHVSKADEKEEEDEGEGCADVSSACSDTWQSGEDGKLVRLGMAVDGRKRLRPCLPEGYFGNVIFLSCASAPAGQLVSESLGRTAQRIHRSVQEMVDDNLRDTIDWIEQQDDLTAIVPSFRHFLGPDLASTNWSHFPVYDCDFGWGPPLFVGLPPEKLDGLVVITAAGKKKQASGYGGGRLFVTLFLRTEHINNLKSDPDFIKCDSKKKGKKT</sequence>
<keyword evidence="5" id="KW-1185">Reference proteome</keyword>
<evidence type="ECO:0000256" key="1">
    <source>
        <dbReference type="ARBA" id="ARBA00009861"/>
    </source>
</evidence>
<dbReference type="OrthoDB" id="671439at2759"/>
<organism evidence="4 5">
    <name type="scientific">Chara braunii</name>
    <name type="common">Braun's stonewort</name>
    <dbReference type="NCBI Taxonomy" id="69332"/>
    <lineage>
        <taxon>Eukaryota</taxon>
        <taxon>Viridiplantae</taxon>
        <taxon>Streptophyta</taxon>
        <taxon>Charophyceae</taxon>
        <taxon>Charales</taxon>
        <taxon>Characeae</taxon>
        <taxon>Chara</taxon>
    </lineage>
</organism>
<dbReference type="STRING" id="69332.A0A388L1W1"/>
<dbReference type="Pfam" id="PF02458">
    <property type="entry name" value="Transferase"/>
    <property type="match status" value="2"/>
</dbReference>
<gene>
    <name evidence="4" type="ORF">CBR_g22027</name>
</gene>
<dbReference type="EMBL" id="BFEA01000241">
    <property type="protein sequence ID" value="GBG76279.1"/>
    <property type="molecule type" value="Genomic_DNA"/>
</dbReference>
<reference evidence="4 5" key="1">
    <citation type="journal article" date="2018" name="Cell">
        <title>The Chara Genome: Secondary Complexity and Implications for Plant Terrestrialization.</title>
        <authorList>
            <person name="Nishiyama T."/>
            <person name="Sakayama H."/>
            <person name="Vries J.D."/>
            <person name="Buschmann H."/>
            <person name="Saint-Marcoux D."/>
            <person name="Ullrich K.K."/>
            <person name="Haas F.B."/>
            <person name="Vanderstraeten L."/>
            <person name="Becker D."/>
            <person name="Lang D."/>
            <person name="Vosolsobe S."/>
            <person name="Rombauts S."/>
            <person name="Wilhelmsson P.K.I."/>
            <person name="Janitza P."/>
            <person name="Kern R."/>
            <person name="Heyl A."/>
            <person name="Rumpler F."/>
            <person name="Villalobos L.I.A.C."/>
            <person name="Clay J.M."/>
            <person name="Skokan R."/>
            <person name="Toyoda A."/>
            <person name="Suzuki Y."/>
            <person name="Kagoshima H."/>
            <person name="Schijlen E."/>
            <person name="Tajeshwar N."/>
            <person name="Catarino B."/>
            <person name="Hetherington A.J."/>
            <person name="Saltykova A."/>
            <person name="Bonnot C."/>
            <person name="Breuninger H."/>
            <person name="Symeonidi A."/>
            <person name="Radhakrishnan G.V."/>
            <person name="Van Nieuwerburgh F."/>
            <person name="Deforce D."/>
            <person name="Chang C."/>
            <person name="Karol K.G."/>
            <person name="Hedrich R."/>
            <person name="Ulvskov P."/>
            <person name="Glockner G."/>
            <person name="Delwiche C.F."/>
            <person name="Petrasek J."/>
            <person name="Van de Peer Y."/>
            <person name="Friml J."/>
            <person name="Beilby M."/>
            <person name="Dolan L."/>
            <person name="Kohara Y."/>
            <person name="Sugano S."/>
            <person name="Fujiyama A."/>
            <person name="Delaux P.-M."/>
            <person name="Quint M."/>
            <person name="TheiBen G."/>
            <person name="Hagemann M."/>
            <person name="Harholt J."/>
            <person name="Dunand C."/>
            <person name="Zachgo S."/>
            <person name="Langdale J."/>
            <person name="Maumus F."/>
            <person name="Straeten D.V.D."/>
            <person name="Gould S.B."/>
            <person name="Rensing S.A."/>
        </authorList>
    </citation>
    <scope>NUCLEOTIDE SEQUENCE [LARGE SCALE GENOMIC DNA]</scope>
    <source>
        <strain evidence="4 5">S276</strain>
    </source>
</reference>
<dbReference type="PANTHER" id="PTHR31642">
    <property type="entry name" value="TRICHOTHECENE 3-O-ACETYLTRANSFERASE"/>
    <property type="match status" value="1"/>
</dbReference>
<protein>
    <submittedName>
        <fullName evidence="4">Uncharacterized protein</fullName>
    </submittedName>
</protein>
<dbReference type="Proteomes" id="UP000265515">
    <property type="component" value="Unassembled WGS sequence"/>
</dbReference>
<dbReference type="GO" id="GO:0016747">
    <property type="term" value="F:acyltransferase activity, transferring groups other than amino-acyl groups"/>
    <property type="evidence" value="ECO:0007669"/>
    <property type="project" value="TreeGrafter"/>
</dbReference>
<dbReference type="InterPro" id="IPR050317">
    <property type="entry name" value="Plant_Fungal_Acyltransferase"/>
</dbReference>
<dbReference type="PANTHER" id="PTHR31642:SF310">
    <property type="entry name" value="FATTY ALCOHOL:CAFFEOYL-COA ACYLTRANSFERASE"/>
    <property type="match status" value="1"/>
</dbReference>
<feature type="region of interest" description="Disordered" evidence="3">
    <location>
        <begin position="656"/>
        <end position="721"/>
    </location>
</feature>
<accession>A0A388L1W1</accession>
<dbReference type="Gramene" id="GBG76279">
    <property type="protein sequence ID" value="GBG76279"/>
    <property type="gene ID" value="CBR_g22027"/>
</dbReference>
<keyword evidence="2" id="KW-0808">Transferase</keyword>
<evidence type="ECO:0000256" key="3">
    <source>
        <dbReference type="SAM" id="MobiDB-lite"/>
    </source>
</evidence>
<feature type="compositionally biased region" description="Gly residues" evidence="3">
    <location>
        <begin position="761"/>
        <end position="773"/>
    </location>
</feature>
<evidence type="ECO:0000256" key="2">
    <source>
        <dbReference type="ARBA" id="ARBA00022679"/>
    </source>
</evidence>
<feature type="region of interest" description="Disordered" evidence="3">
    <location>
        <begin position="752"/>
        <end position="775"/>
    </location>
</feature>
<dbReference type="InterPro" id="IPR023213">
    <property type="entry name" value="CAT-like_dom_sf"/>
</dbReference>